<keyword evidence="1" id="KW-0472">Membrane</keyword>
<evidence type="ECO:0000313" key="3">
    <source>
        <dbReference type="EMBL" id="SVC38873.1"/>
    </source>
</evidence>
<sequence>MMIDLLLSYAFFLLKVVTVLVAVVIPILVIANSKKNKLDSDKGRIVVKNLSEKLEEIGVSLKGAAMGAKDYKSFLKERSKQKKKELKKKSKEIV</sequence>
<protein>
    <recommendedName>
        <fullName evidence="2">Peptidase S49 N-terminal proteobacteria domain-containing protein</fullName>
    </recommendedName>
</protein>
<feature type="transmembrane region" description="Helical" evidence="1">
    <location>
        <begin position="6"/>
        <end position="31"/>
    </location>
</feature>
<dbReference type="GO" id="GO:0004252">
    <property type="term" value="F:serine-type endopeptidase activity"/>
    <property type="evidence" value="ECO:0007669"/>
    <property type="project" value="InterPro"/>
</dbReference>
<keyword evidence="1" id="KW-1133">Transmembrane helix</keyword>
<organism evidence="3">
    <name type="scientific">marine metagenome</name>
    <dbReference type="NCBI Taxonomy" id="408172"/>
    <lineage>
        <taxon>unclassified sequences</taxon>
        <taxon>metagenomes</taxon>
        <taxon>ecological metagenomes</taxon>
    </lineage>
</organism>
<evidence type="ECO:0000256" key="1">
    <source>
        <dbReference type="SAM" id="Phobius"/>
    </source>
</evidence>
<dbReference type="GO" id="GO:0005886">
    <property type="term" value="C:plasma membrane"/>
    <property type="evidence" value="ECO:0007669"/>
    <property type="project" value="InterPro"/>
</dbReference>
<feature type="domain" description="Peptidase S49 N-terminal proteobacteria" evidence="2">
    <location>
        <begin position="4"/>
        <end position="91"/>
    </location>
</feature>
<feature type="non-terminal residue" evidence="3">
    <location>
        <position position="94"/>
    </location>
</feature>
<keyword evidence="1" id="KW-0812">Transmembrane</keyword>
<reference evidence="3" key="1">
    <citation type="submission" date="2018-05" db="EMBL/GenBank/DDBJ databases">
        <authorList>
            <person name="Lanie J.A."/>
            <person name="Ng W.-L."/>
            <person name="Kazmierczak K.M."/>
            <person name="Andrzejewski T.M."/>
            <person name="Davidsen T.M."/>
            <person name="Wayne K.J."/>
            <person name="Tettelin H."/>
            <person name="Glass J.I."/>
            <person name="Rusch D."/>
            <person name="Podicherti R."/>
            <person name="Tsui H.-C.T."/>
            <person name="Winkler M.E."/>
        </authorList>
    </citation>
    <scope>NUCLEOTIDE SEQUENCE</scope>
</reference>
<dbReference type="Pfam" id="PF08496">
    <property type="entry name" value="Peptidase_S49_N"/>
    <property type="match status" value="1"/>
</dbReference>
<dbReference type="AlphaFoldDB" id="A0A382LR40"/>
<gene>
    <name evidence="3" type="ORF">METZ01_LOCUS291727</name>
</gene>
<evidence type="ECO:0000259" key="2">
    <source>
        <dbReference type="Pfam" id="PF08496"/>
    </source>
</evidence>
<dbReference type="EMBL" id="UINC01088546">
    <property type="protein sequence ID" value="SVC38873.1"/>
    <property type="molecule type" value="Genomic_DNA"/>
</dbReference>
<dbReference type="InterPro" id="IPR013703">
    <property type="entry name" value="Peptidase_S49_N_proteobac"/>
</dbReference>
<proteinExistence type="predicted"/>
<name>A0A382LR40_9ZZZZ</name>
<accession>A0A382LR40</accession>